<protein>
    <recommendedName>
        <fullName evidence="1">DUF1330 domain-containing protein</fullName>
    </recommendedName>
</protein>
<sequence length="95" mass="10293">MPAYWIAHVKVTDPARYDEYRALAPAAFAAHGAKFLARGGAGETFEGPDLDRHVVIEFPSLEAARSCYHSPEYQAARARREGAALVHVAIVEGVA</sequence>
<dbReference type="PANTHER" id="PTHR41521:SF4">
    <property type="entry name" value="BLR0684 PROTEIN"/>
    <property type="match status" value="1"/>
</dbReference>
<dbReference type="Proteomes" id="UP000277498">
    <property type="component" value="Unassembled WGS sequence"/>
</dbReference>
<dbReference type="EMBL" id="UXAW01000118">
    <property type="protein sequence ID" value="VDC33468.1"/>
    <property type="molecule type" value="Genomic_DNA"/>
</dbReference>
<reference evidence="2 3" key="1">
    <citation type="submission" date="2018-11" db="EMBL/GenBank/DDBJ databases">
        <authorList>
            <person name="Criscuolo A."/>
        </authorList>
    </citation>
    <scope>NUCLEOTIDE SEQUENCE [LARGE SCALE GENOMIC DNA]</scope>
    <source>
        <strain evidence="2">ACIP111625</strain>
    </source>
</reference>
<dbReference type="RefSeq" id="WP_124088537.1">
    <property type="nucleotide sequence ID" value="NZ_UXAW01000118.1"/>
</dbReference>
<dbReference type="InterPro" id="IPR010753">
    <property type="entry name" value="DUF1330"/>
</dbReference>
<dbReference type="Pfam" id="PF07045">
    <property type="entry name" value="DUF1330"/>
    <property type="match status" value="1"/>
</dbReference>
<dbReference type="SUPFAM" id="SSF54909">
    <property type="entry name" value="Dimeric alpha+beta barrel"/>
    <property type="match status" value="1"/>
</dbReference>
<keyword evidence="3" id="KW-1185">Reference proteome</keyword>
<accession>A0A3P5XFE0</accession>
<dbReference type="PANTHER" id="PTHR41521">
    <property type="match status" value="1"/>
</dbReference>
<dbReference type="Gene3D" id="3.30.70.100">
    <property type="match status" value="1"/>
</dbReference>
<evidence type="ECO:0000313" key="3">
    <source>
        <dbReference type="Proteomes" id="UP000277498"/>
    </source>
</evidence>
<dbReference type="AlphaFoldDB" id="A0A3P5XFE0"/>
<dbReference type="OrthoDB" id="9806380at2"/>
<evidence type="ECO:0000259" key="1">
    <source>
        <dbReference type="Pfam" id="PF07045"/>
    </source>
</evidence>
<evidence type="ECO:0000313" key="2">
    <source>
        <dbReference type="EMBL" id="VDC33468.1"/>
    </source>
</evidence>
<dbReference type="InterPro" id="IPR011008">
    <property type="entry name" value="Dimeric_a/b-barrel"/>
</dbReference>
<gene>
    <name evidence="2" type="ORF">XINFAN_03860</name>
</gene>
<feature type="domain" description="DUF1330" evidence="1">
    <location>
        <begin position="2"/>
        <end position="94"/>
    </location>
</feature>
<organism evidence="2 3">
    <name type="scientific">Pseudogemmobacter humi</name>
    <dbReference type="NCBI Taxonomy" id="2483812"/>
    <lineage>
        <taxon>Bacteria</taxon>
        <taxon>Pseudomonadati</taxon>
        <taxon>Pseudomonadota</taxon>
        <taxon>Alphaproteobacteria</taxon>
        <taxon>Rhodobacterales</taxon>
        <taxon>Paracoccaceae</taxon>
        <taxon>Pseudogemmobacter</taxon>
    </lineage>
</organism>
<name>A0A3P5XFE0_9RHOB</name>
<proteinExistence type="predicted"/>